<evidence type="ECO:0000313" key="4">
    <source>
        <dbReference type="Proteomes" id="UP000834106"/>
    </source>
</evidence>
<proteinExistence type="predicted"/>
<feature type="compositionally biased region" description="Polar residues" evidence="1">
    <location>
        <begin position="341"/>
        <end position="358"/>
    </location>
</feature>
<feature type="compositionally biased region" description="Basic and acidic residues" evidence="1">
    <location>
        <begin position="54"/>
        <end position="69"/>
    </location>
</feature>
<feature type="compositionally biased region" description="Low complexity" evidence="1">
    <location>
        <begin position="251"/>
        <end position="266"/>
    </location>
</feature>
<dbReference type="AlphaFoldDB" id="A0AAD2E3T0"/>
<dbReference type="GO" id="GO:0000398">
    <property type="term" value="P:mRNA splicing, via spliceosome"/>
    <property type="evidence" value="ECO:0007669"/>
    <property type="project" value="InterPro"/>
</dbReference>
<dbReference type="GO" id="GO:0003723">
    <property type="term" value="F:RNA binding"/>
    <property type="evidence" value="ECO:0007669"/>
    <property type="project" value="InterPro"/>
</dbReference>
<organism evidence="3 4">
    <name type="scientific">Fraxinus pennsylvanica</name>
    <dbReference type="NCBI Taxonomy" id="56036"/>
    <lineage>
        <taxon>Eukaryota</taxon>
        <taxon>Viridiplantae</taxon>
        <taxon>Streptophyta</taxon>
        <taxon>Embryophyta</taxon>
        <taxon>Tracheophyta</taxon>
        <taxon>Spermatophyta</taxon>
        <taxon>Magnoliopsida</taxon>
        <taxon>eudicotyledons</taxon>
        <taxon>Gunneridae</taxon>
        <taxon>Pentapetalae</taxon>
        <taxon>asterids</taxon>
        <taxon>lamiids</taxon>
        <taxon>Lamiales</taxon>
        <taxon>Oleaceae</taxon>
        <taxon>Oleeae</taxon>
        <taxon>Fraxinus</taxon>
    </lineage>
</organism>
<dbReference type="InterPro" id="IPR047575">
    <property type="entry name" value="Sm"/>
</dbReference>
<dbReference type="InterPro" id="IPR034103">
    <property type="entry name" value="Lsm8"/>
</dbReference>
<dbReference type="Pfam" id="PF01423">
    <property type="entry name" value="LSM"/>
    <property type="match status" value="1"/>
</dbReference>
<dbReference type="Gene3D" id="2.30.30.100">
    <property type="match status" value="1"/>
</dbReference>
<dbReference type="EMBL" id="OU503050">
    <property type="protein sequence ID" value="CAI9777672.1"/>
    <property type="molecule type" value="Genomic_DNA"/>
</dbReference>
<dbReference type="Proteomes" id="UP000834106">
    <property type="component" value="Chromosome 15"/>
</dbReference>
<dbReference type="InterPro" id="IPR040412">
    <property type="entry name" value="At1g65710-like"/>
</dbReference>
<name>A0AAD2E3T0_9LAMI</name>
<dbReference type="InterPro" id="IPR010920">
    <property type="entry name" value="LSM_dom_sf"/>
</dbReference>
<dbReference type="GO" id="GO:0046540">
    <property type="term" value="C:U4/U6 x U5 tri-snRNP complex"/>
    <property type="evidence" value="ECO:0007669"/>
    <property type="project" value="InterPro"/>
</dbReference>
<feature type="compositionally biased region" description="Polar residues" evidence="1">
    <location>
        <begin position="195"/>
        <end position="206"/>
    </location>
</feature>
<feature type="region of interest" description="Disordered" evidence="1">
    <location>
        <begin position="630"/>
        <end position="661"/>
    </location>
</feature>
<sequence>MGSCLSKKSTCSSSPGPILKPQEQIVSNTQSEKKKAEEEIVKKEVFVMKHRKSHEVERRSEEEKSEAQKATDVVEVGKNSSPVNEINGDLGNGKGVTMATPVRTSSCTKEEVDAILIQCGRLSRSSSTGKVGLSGSDVSSEKAGNLQRGRKYSGSKRSFDFDNENGSRGQNADGENVGDNDGVMRGKDNRHRQSQRQSRTGGSPSQGRRRTPSRERDQAVQQRSGSRERGGSGGGRRVSRSPGKRSESPVTASTGANSAATSNNGSCRPGKMVSVPATVSSLAMDKSNNAGPGGGGNGSEPNPTTAIKRNQVKRTAGGDSAVGSRSAASPRNRSPARANVKGSNDNSNQNQPVSLSRSNSRKAEQSPYRRNPLSEIDTNVVMEQMPLPAGVKSVDNILSQVPTERANAENTRAEHQQSSKKIYHDLVNCKANEQSQLIAEESKGLQGIAGNFALNKVTLGSENLKHQTIMRSRSFRLSQDLDNKPETPLNSTPSYTSLLLEDIQSFHQKNAPTSAFTLPPSVTKACSILEAVADLNSSTGSNLFGTSSEERMRNLTAEQFVRSDEKTRLETKSDPIMKSELVANDDLIQPSFHKYVTVRRGMVPGDEDLEEQESSGSNSFVGSQEHWLSSSWEPNSVDSTDRSTSLMSRSRQNNRSPLANQRHAISELVRTSSPGGFLFLRSRICKGPSISDLIIVPICIGDQKMSSGLGLENLVDQTISVITNDGRNIVGILKGFDQATNIILDESHERVYSTKEGVQQLVLGLYIIRGDNISIVGELDEELDASLDLSQLRAHPLKPVIH</sequence>
<keyword evidence="4" id="KW-1185">Reference proteome</keyword>
<reference evidence="3" key="1">
    <citation type="submission" date="2023-05" db="EMBL/GenBank/DDBJ databases">
        <authorList>
            <person name="Huff M."/>
        </authorList>
    </citation>
    <scope>NUCLEOTIDE SEQUENCE</scope>
</reference>
<evidence type="ECO:0000259" key="2">
    <source>
        <dbReference type="PROSITE" id="PS52002"/>
    </source>
</evidence>
<feature type="domain" description="Sm" evidence="2">
    <location>
        <begin position="706"/>
        <end position="782"/>
    </location>
</feature>
<protein>
    <recommendedName>
        <fullName evidence="2">Sm domain-containing protein</fullName>
    </recommendedName>
</protein>
<gene>
    <name evidence="3" type="ORF">FPE_LOCUS25102</name>
</gene>
<dbReference type="SMART" id="SM00651">
    <property type="entry name" value="Sm"/>
    <property type="match status" value="1"/>
</dbReference>
<accession>A0AAD2E3T0</accession>
<dbReference type="GO" id="GO:0005688">
    <property type="term" value="C:U6 snRNP"/>
    <property type="evidence" value="ECO:0007669"/>
    <property type="project" value="InterPro"/>
</dbReference>
<feature type="compositionally biased region" description="Low complexity" evidence="1">
    <location>
        <begin position="1"/>
        <end position="14"/>
    </location>
</feature>
<feature type="region of interest" description="Disordered" evidence="1">
    <location>
        <begin position="1"/>
        <end position="34"/>
    </location>
</feature>
<feature type="compositionally biased region" description="Low complexity" evidence="1">
    <location>
        <begin position="324"/>
        <end position="339"/>
    </location>
</feature>
<dbReference type="FunFam" id="2.30.30.100:FF:000035">
    <property type="entry name" value="U6 snRNA-associated Sm-like protein LSm8"/>
    <property type="match status" value="1"/>
</dbReference>
<dbReference type="CDD" id="cd01727">
    <property type="entry name" value="LSm8"/>
    <property type="match status" value="1"/>
</dbReference>
<dbReference type="PANTHER" id="PTHR34367:SF1">
    <property type="entry name" value="OS04G0528600 PROTEIN"/>
    <property type="match status" value="1"/>
</dbReference>
<dbReference type="PANTHER" id="PTHR34367">
    <property type="entry name" value="OS02G0734667 PROTEIN"/>
    <property type="match status" value="1"/>
</dbReference>
<feature type="compositionally biased region" description="Polar residues" evidence="1">
    <location>
        <begin position="630"/>
        <end position="659"/>
    </location>
</feature>
<dbReference type="PROSITE" id="PS52002">
    <property type="entry name" value="SM"/>
    <property type="match status" value="1"/>
</dbReference>
<dbReference type="SUPFAM" id="SSF50182">
    <property type="entry name" value="Sm-like ribonucleoproteins"/>
    <property type="match status" value="1"/>
</dbReference>
<dbReference type="InterPro" id="IPR001163">
    <property type="entry name" value="Sm_dom_euk/arc"/>
</dbReference>
<evidence type="ECO:0000256" key="1">
    <source>
        <dbReference type="SAM" id="MobiDB-lite"/>
    </source>
</evidence>
<evidence type="ECO:0000313" key="3">
    <source>
        <dbReference type="EMBL" id="CAI9777672.1"/>
    </source>
</evidence>
<feature type="region of interest" description="Disordered" evidence="1">
    <location>
        <begin position="51"/>
        <end position="377"/>
    </location>
</feature>